<feature type="non-terminal residue" evidence="2">
    <location>
        <position position="181"/>
    </location>
</feature>
<organism evidence="2">
    <name type="scientific">Clastoptera arizonana</name>
    <name type="common">Arizona spittle bug</name>
    <dbReference type="NCBI Taxonomy" id="38151"/>
    <lineage>
        <taxon>Eukaryota</taxon>
        <taxon>Metazoa</taxon>
        <taxon>Ecdysozoa</taxon>
        <taxon>Arthropoda</taxon>
        <taxon>Hexapoda</taxon>
        <taxon>Insecta</taxon>
        <taxon>Pterygota</taxon>
        <taxon>Neoptera</taxon>
        <taxon>Paraneoptera</taxon>
        <taxon>Hemiptera</taxon>
        <taxon>Auchenorrhyncha</taxon>
        <taxon>Cercopoidea</taxon>
        <taxon>Clastopteridae</taxon>
        <taxon>Clastoptera</taxon>
    </lineage>
</organism>
<dbReference type="InterPro" id="IPR018631">
    <property type="entry name" value="AAA-ATPase-like_dom"/>
</dbReference>
<evidence type="ECO:0000313" key="2">
    <source>
        <dbReference type="EMBL" id="JAS12045.1"/>
    </source>
</evidence>
<evidence type="ECO:0000259" key="1">
    <source>
        <dbReference type="Pfam" id="PF09820"/>
    </source>
</evidence>
<dbReference type="AlphaFoldDB" id="A0A1B6CFA9"/>
<reference evidence="2" key="1">
    <citation type="submission" date="2015-12" db="EMBL/GenBank/DDBJ databases">
        <title>De novo transcriptome assembly of four potential Pierce s Disease insect vectors from Arizona vineyards.</title>
        <authorList>
            <person name="Tassone E.E."/>
        </authorList>
    </citation>
    <scope>NUCLEOTIDE SEQUENCE</scope>
</reference>
<name>A0A1B6CFA9_9HEMI</name>
<accession>A0A1B6CFA9</accession>
<feature type="domain" description="AAA-ATPase-like" evidence="1">
    <location>
        <begin position="11"/>
        <end position="102"/>
    </location>
</feature>
<sequence length="181" mass="21388">KSQDKFHKKAYQKYSDDFLFKNLTELDIEFSLAFMTAVLNKHFHKHIFVIIDNFDTPLIDMILSPDSEVEKSIHYIKKIISPLLKNNPYVNRAIIGACSQLATILITNNFEHLPFFYSHRFNDFYGFTETEVHDILGKYQINHKFNDIQSWYGYKILGNNNNNIFSASIIKYLQNNAFRNY</sequence>
<feature type="non-terminal residue" evidence="2">
    <location>
        <position position="1"/>
    </location>
</feature>
<protein>
    <recommendedName>
        <fullName evidence="1">AAA-ATPase-like domain-containing protein</fullName>
    </recommendedName>
</protein>
<dbReference type="EMBL" id="GEDC01025253">
    <property type="protein sequence ID" value="JAS12045.1"/>
    <property type="molecule type" value="Transcribed_RNA"/>
</dbReference>
<dbReference type="PANTHER" id="PTHR34825:SF1">
    <property type="entry name" value="AAA-ATPASE-LIKE DOMAIN-CONTAINING PROTEIN"/>
    <property type="match status" value="1"/>
</dbReference>
<gene>
    <name evidence="2" type="ORF">g.1402</name>
</gene>
<dbReference type="PANTHER" id="PTHR34825">
    <property type="entry name" value="CONSERVED PROTEIN, WITH A WEAK D-GALACTARATE DEHYDRATASE/ALTRONATE HYDROLASE DOMAIN"/>
    <property type="match status" value="1"/>
</dbReference>
<proteinExistence type="predicted"/>
<dbReference type="Pfam" id="PF09820">
    <property type="entry name" value="AAA-ATPase_like"/>
    <property type="match status" value="1"/>
</dbReference>